<accession>A0A6J5TLV0</accession>
<sequence length="73" mass="7798">MKEDDGSNRYSATNEIMNPDHAADVGIFEPPTTGARPRGKKPKGGGTSQSNIYKIQHVARVPPKVKVAAPTNP</sequence>
<organism evidence="2 3">
    <name type="scientific">Prunus armeniaca</name>
    <name type="common">Apricot</name>
    <name type="synonym">Armeniaca vulgaris</name>
    <dbReference type="NCBI Taxonomy" id="36596"/>
    <lineage>
        <taxon>Eukaryota</taxon>
        <taxon>Viridiplantae</taxon>
        <taxon>Streptophyta</taxon>
        <taxon>Embryophyta</taxon>
        <taxon>Tracheophyta</taxon>
        <taxon>Spermatophyta</taxon>
        <taxon>Magnoliopsida</taxon>
        <taxon>eudicotyledons</taxon>
        <taxon>Gunneridae</taxon>
        <taxon>Pentapetalae</taxon>
        <taxon>rosids</taxon>
        <taxon>fabids</taxon>
        <taxon>Rosales</taxon>
        <taxon>Rosaceae</taxon>
        <taxon>Amygdaloideae</taxon>
        <taxon>Amygdaleae</taxon>
        <taxon>Prunus</taxon>
    </lineage>
</organism>
<dbReference type="Proteomes" id="UP000507222">
    <property type="component" value="Unassembled WGS sequence"/>
</dbReference>
<reference evidence="2 3" key="1">
    <citation type="submission" date="2020-05" db="EMBL/GenBank/DDBJ databases">
        <authorList>
            <person name="Campoy J."/>
            <person name="Schneeberger K."/>
            <person name="Spophaly S."/>
        </authorList>
    </citation>
    <scope>NUCLEOTIDE SEQUENCE [LARGE SCALE GENOMIC DNA]</scope>
    <source>
        <strain evidence="2">PruArmRojPasFocal</strain>
    </source>
</reference>
<proteinExistence type="predicted"/>
<name>A0A6J5TLV0_PRUAR</name>
<evidence type="ECO:0000313" key="2">
    <source>
        <dbReference type="EMBL" id="CAB4263538.1"/>
    </source>
</evidence>
<evidence type="ECO:0000313" key="3">
    <source>
        <dbReference type="Proteomes" id="UP000507222"/>
    </source>
</evidence>
<gene>
    <name evidence="2" type="ORF">CURHAP_LOCUS3955</name>
</gene>
<feature type="region of interest" description="Disordered" evidence="1">
    <location>
        <begin position="1"/>
        <end position="73"/>
    </location>
</feature>
<dbReference type="AlphaFoldDB" id="A0A6J5TLV0"/>
<feature type="compositionally biased region" description="Low complexity" evidence="1">
    <location>
        <begin position="58"/>
        <end position="73"/>
    </location>
</feature>
<evidence type="ECO:0000256" key="1">
    <source>
        <dbReference type="SAM" id="MobiDB-lite"/>
    </source>
</evidence>
<dbReference type="EMBL" id="CAEKDK010000001">
    <property type="protein sequence ID" value="CAB4263538.1"/>
    <property type="molecule type" value="Genomic_DNA"/>
</dbReference>
<protein>
    <submittedName>
        <fullName evidence="2">Uncharacterized protein</fullName>
    </submittedName>
</protein>